<dbReference type="Pfam" id="PF01522">
    <property type="entry name" value="Polysacc_deac_1"/>
    <property type="match status" value="1"/>
</dbReference>
<evidence type="ECO:0000256" key="1">
    <source>
        <dbReference type="ARBA" id="ARBA00022729"/>
    </source>
</evidence>
<keyword evidence="1" id="KW-0732">Signal</keyword>
<dbReference type="PANTHER" id="PTHR34216:SF7">
    <property type="entry name" value="POLY-BETA-1,6-N-ACETYL-D-GLUCOSAMINE N-DEACETYLASE"/>
    <property type="match status" value="1"/>
</dbReference>
<dbReference type="Gene3D" id="3.20.20.370">
    <property type="entry name" value="Glycoside hydrolase/deacetylase"/>
    <property type="match status" value="1"/>
</dbReference>
<proteinExistence type="predicted"/>
<keyword evidence="4" id="KW-1185">Reference proteome</keyword>
<dbReference type="CDD" id="cd10918">
    <property type="entry name" value="CE4_NodB_like_5s_6s"/>
    <property type="match status" value="1"/>
</dbReference>
<dbReference type="PANTHER" id="PTHR34216">
    <property type="match status" value="1"/>
</dbReference>
<sequence>MAKSPLLRILSYHSINDSYNFDKQIKFLRKNFSIISYYQLTVFLKNRCLPEKPLLITSDDGDKSFYDNAFPILKNHELSATLFVITNLIGTSTPFWWNEIEYYLGKNEGNKKVLEVKCWANKRREAYLEELRNTSSKPILKYDQLTPGQLREMQEAGITIANHSHTHPMFDKCTPEELEHEMSKSTIILRDLGFTPDVFAYPNGNFSPNAESILQKYGIKQAYLFDHKINKGDVNPLRISRLVVNDTTPLWKFKLILSGWHTKILPITKALGKLRK</sequence>
<name>A0A1I5BGW9_9FLAO</name>
<dbReference type="PROSITE" id="PS51677">
    <property type="entry name" value="NODB"/>
    <property type="match status" value="1"/>
</dbReference>
<feature type="domain" description="NodB homology" evidence="2">
    <location>
        <begin position="52"/>
        <end position="276"/>
    </location>
</feature>
<accession>A0A1I5BGW9</accession>
<dbReference type="Proteomes" id="UP000199153">
    <property type="component" value="Unassembled WGS sequence"/>
</dbReference>
<dbReference type="STRING" id="287099.SAMN05660413_02364"/>
<dbReference type="EMBL" id="FOVL01000015">
    <property type="protein sequence ID" value="SFN73731.1"/>
    <property type="molecule type" value="Genomic_DNA"/>
</dbReference>
<evidence type="ECO:0000313" key="3">
    <source>
        <dbReference type="EMBL" id="SFN73731.1"/>
    </source>
</evidence>
<dbReference type="InterPro" id="IPR011330">
    <property type="entry name" value="Glyco_hydro/deAcase_b/a-brl"/>
</dbReference>
<dbReference type="InterPro" id="IPR002509">
    <property type="entry name" value="NODB_dom"/>
</dbReference>
<dbReference type="GO" id="GO:0005975">
    <property type="term" value="P:carbohydrate metabolic process"/>
    <property type="evidence" value="ECO:0007669"/>
    <property type="project" value="InterPro"/>
</dbReference>
<dbReference type="GO" id="GO:0016810">
    <property type="term" value="F:hydrolase activity, acting on carbon-nitrogen (but not peptide) bonds"/>
    <property type="evidence" value="ECO:0007669"/>
    <property type="project" value="InterPro"/>
</dbReference>
<protein>
    <submittedName>
        <fullName evidence="3">Polysaccharide deacetylase</fullName>
    </submittedName>
</protein>
<dbReference type="InterPro" id="IPR051398">
    <property type="entry name" value="Polysacch_Deacetylase"/>
</dbReference>
<dbReference type="OrthoDB" id="1446101at2"/>
<dbReference type="SUPFAM" id="SSF88713">
    <property type="entry name" value="Glycoside hydrolase/deacetylase"/>
    <property type="match status" value="1"/>
</dbReference>
<gene>
    <name evidence="3" type="ORF">SAMN05660413_02364</name>
</gene>
<reference evidence="3 4" key="1">
    <citation type="submission" date="2016-10" db="EMBL/GenBank/DDBJ databases">
        <authorList>
            <person name="de Groot N.N."/>
        </authorList>
    </citation>
    <scope>NUCLEOTIDE SEQUENCE [LARGE SCALE GENOMIC DNA]</scope>
    <source>
        <strain evidence="3 4">DSM 17794</strain>
    </source>
</reference>
<organism evidence="3 4">
    <name type="scientific">Salegentibacter flavus</name>
    <dbReference type="NCBI Taxonomy" id="287099"/>
    <lineage>
        <taxon>Bacteria</taxon>
        <taxon>Pseudomonadati</taxon>
        <taxon>Bacteroidota</taxon>
        <taxon>Flavobacteriia</taxon>
        <taxon>Flavobacteriales</taxon>
        <taxon>Flavobacteriaceae</taxon>
        <taxon>Salegentibacter</taxon>
    </lineage>
</organism>
<dbReference type="RefSeq" id="WP_093409915.1">
    <property type="nucleotide sequence ID" value="NZ_FOVL01000015.1"/>
</dbReference>
<dbReference type="AlphaFoldDB" id="A0A1I5BGW9"/>
<evidence type="ECO:0000313" key="4">
    <source>
        <dbReference type="Proteomes" id="UP000199153"/>
    </source>
</evidence>
<evidence type="ECO:0000259" key="2">
    <source>
        <dbReference type="PROSITE" id="PS51677"/>
    </source>
</evidence>